<evidence type="ECO:0000259" key="1">
    <source>
        <dbReference type="Pfam" id="PF00291"/>
    </source>
</evidence>
<dbReference type="Gene3D" id="3.40.50.1100">
    <property type="match status" value="2"/>
</dbReference>
<dbReference type="InterPro" id="IPR036052">
    <property type="entry name" value="TrpB-like_PALP_sf"/>
</dbReference>
<gene>
    <name evidence="2" type="ORF">METZ01_LOCUS109912</name>
</gene>
<protein>
    <recommendedName>
        <fullName evidence="1">Tryptophan synthase beta chain-like PALP domain-containing protein</fullName>
    </recommendedName>
</protein>
<organism evidence="2">
    <name type="scientific">marine metagenome</name>
    <dbReference type="NCBI Taxonomy" id="408172"/>
    <lineage>
        <taxon>unclassified sequences</taxon>
        <taxon>metagenomes</taxon>
        <taxon>ecological metagenomes</taxon>
    </lineage>
</organism>
<proteinExistence type="predicted"/>
<dbReference type="InterPro" id="IPR001926">
    <property type="entry name" value="TrpB-like_PALP"/>
</dbReference>
<name>A0A381WXQ5_9ZZZZ</name>
<evidence type="ECO:0000313" key="2">
    <source>
        <dbReference type="EMBL" id="SVA57058.1"/>
    </source>
</evidence>
<feature type="non-terminal residue" evidence="2">
    <location>
        <position position="48"/>
    </location>
</feature>
<dbReference type="SUPFAM" id="SSF53686">
    <property type="entry name" value="Tryptophan synthase beta subunit-like PLP-dependent enzymes"/>
    <property type="match status" value="1"/>
</dbReference>
<feature type="domain" description="Tryptophan synthase beta chain-like PALP" evidence="1">
    <location>
        <begin position="10"/>
        <end position="47"/>
    </location>
</feature>
<dbReference type="AlphaFoldDB" id="A0A381WXQ5"/>
<sequence length="48" mass="5474">MKRVLKSTLDLIGDTPILKLQKIVPENAAEVWLKYEAVNPTGSYKDRM</sequence>
<dbReference type="Pfam" id="PF00291">
    <property type="entry name" value="PALP"/>
    <property type="match status" value="1"/>
</dbReference>
<reference evidence="2" key="1">
    <citation type="submission" date="2018-05" db="EMBL/GenBank/DDBJ databases">
        <authorList>
            <person name="Lanie J.A."/>
            <person name="Ng W.-L."/>
            <person name="Kazmierczak K.M."/>
            <person name="Andrzejewski T.M."/>
            <person name="Davidsen T.M."/>
            <person name="Wayne K.J."/>
            <person name="Tettelin H."/>
            <person name="Glass J.I."/>
            <person name="Rusch D."/>
            <person name="Podicherti R."/>
            <person name="Tsui H.-C.T."/>
            <person name="Winkler M.E."/>
        </authorList>
    </citation>
    <scope>NUCLEOTIDE SEQUENCE</scope>
</reference>
<accession>A0A381WXQ5</accession>
<dbReference type="EMBL" id="UINC01013168">
    <property type="protein sequence ID" value="SVA57058.1"/>
    <property type="molecule type" value="Genomic_DNA"/>
</dbReference>